<feature type="chain" id="PRO_5021944288" description="Bacterial surface antigen (D15) domain-containing protein" evidence="3">
    <location>
        <begin position="25"/>
        <end position="566"/>
    </location>
</feature>
<comment type="caution">
    <text evidence="5">The sequence shown here is derived from an EMBL/GenBank/DDBJ whole genome shotgun (WGS) entry which is preliminary data.</text>
</comment>
<feature type="signal peptide" evidence="3">
    <location>
        <begin position="1"/>
        <end position="24"/>
    </location>
</feature>
<evidence type="ECO:0000259" key="4">
    <source>
        <dbReference type="Pfam" id="PF01103"/>
    </source>
</evidence>
<keyword evidence="3" id="KW-0732">Signal</keyword>
<evidence type="ECO:0000313" key="5">
    <source>
        <dbReference type="EMBL" id="TMQ55259.1"/>
    </source>
</evidence>
<organism evidence="5 6">
    <name type="scientific">Eiseniibacteriota bacterium</name>
    <dbReference type="NCBI Taxonomy" id="2212470"/>
    <lineage>
        <taxon>Bacteria</taxon>
        <taxon>Candidatus Eiseniibacteriota</taxon>
    </lineage>
</organism>
<dbReference type="GO" id="GO:0019867">
    <property type="term" value="C:outer membrane"/>
    <property type="evidence" value="ECO:0007669"/>
    <property type="project" value="InterPro"/>
</dbReference>
<dbReference type="Gene3D" id="2.40.160.50">
    <property type="entry name" value="membrane protein fhac: a member of the omp85/tpsb transporter family"/>
    <property type="match status" value="1"/>
</dbReference>
<proteinExistence type="predicted"/>
<accession>A0A538SV53</accession>
<dbReference type="Gene3D" id="3.10.20.310">
    <property type="entry name" value="membrane protein fhac"/>
    <property type="match status" value="1"/>
</dbReference>
<dbReference type="EMBL" id="VBOS01000227">
    <property type="protein sequence ID" value="TMQ55259.1"/>
    <property type="molecule type" value="Genomic_DNA"/>
</dbReference>
<reference evidence="5 6" key="1">
    <citation type="journal article" date="2019" name="Nat. Microbiol.">
        <title>Mediterranean grassland soil C-N compound turnover is dependent on rainfall and depth, and is mediated by genomically divergent microorganisms.</title>
        <authorList>
            <person name="Diamond S."/>
            <person name="Andeer P.F."/>
            <person name="Li Z."/>
            <person name="Crits-Christoph A."/>
            <person name="Burstein D."/>
            <person name="Anantharaman K."/>
            <person name="Lane K.R."/>
            <person name="Thomas B.C."/>
            <person name="Pan C."/>
            <person name="Northen T.R."/>
            <person name="Banfield J.F."/>
        </authorList>
    </citation>
    <scope>NUCLEOTIDE SEQUENCE [LARGE SCALE GENOMIC DNA]</scope>
    <source>
        <strain evidence="5">WS_2</strain>
    </source>
</reference>
<evidence type="ECO:0000256" key="3">
    <source>
        <dbReference type="SAM" id="SignalP"/>
    </source>
</evidence>
<evidence type="ECO:0000256" key="1">
    <source>
        <dbReference type="ARBA" id="ARBA00004370"/>
    </source>
</evidence>
<keyword evidence="2" id="KW-0472">Membrane</keyword>
<dbReference type="Pfam" id="PF01103">
    <property type="entry name" value="Omp85"/>
    <property type="match status" value="1"/>
</dbReference>
<protein>
    <recommendedName>
        <fullName evidence="4">Bacterial surface antigen (D15) domain-containing protein</fullName>
    </recommendedName>
</protein>
<dbReference type="Proteomes" id="UP000317716">
    <property type="component" value="Unassembled WGS sequence"/>
</dbReference>
<comment type="subcellular location">
    <subcellularLocation>
        <location evidence="1">Membrane</location>
    </subcellularLocation>
</comment>
<name>A0A538SV53_UNCEI</name>
<evidence type="ECO:0000256" key="2">
    <source>
        <dbReference type="ARBA" id="ARBA00023136"/>
    </source>
</evidence>
<feature type="domain" description="Bacterial surface antigen (D15)" evidence="4">
    <location>
        <begin position="281"/>
        <end position="547"/>
    </location>
</feature>
<evidence type="ECO:0000313" key="6">
    <source>
        <dbReference type="Proteomes" id="UP000317716"/>
    </source>
</evidence>
<dbReference type="AlphaFoldDB" id="A0A538SV53"/>
<sequence>MRRAIVLGAAALAGSLALALPARAVSRIDYRGSALSPRQVESLAQGALKAPGDSVALEQALGAVVGCLQEMGRLEARAHARWEGGREPRLVIETREGPRYRLGTIVIAAGPSADSARFAEALGLKPGDPAAPRAVAAAIEHSLKNVVDHGYPYAELGVSGWQADSGVVALRLGGALGPLVTVTRARVEGLHVTRRSVAERSLGRIAGQPYQQETALAARDRLAQLGLFRSVTFEGLEGEGDWSKAQLVYRVEEPRYNRVEGAFGMQGRTGTVGMGQLDLGNLLGTGRALSLAWQSRGSGRTDFGARLAEPLLLGTPLRVELALEQQVRDTLYTRTRWGGRMQFMRAAGQKLEAGYEQERVVQSEGTVEEATFQNTLFAVERTTLEPALAPRRGSRVTLRAAQIVRHERLRPFGSRTSSASAIEGNGEWTRAMMSRGALALEAGAAGRFGSQRILPDYERYMVGGAATLRGHDEEQYHVDRFALSRLEWRWFLSRAQRAFLFWDHAWMGTRRAVDRGGARFDTMQKDGVGFGMRLETASGVVGIDYGLEPGRPPLEGKIHLRLVSTF</sequence>
<dbReference type="InterPro" id="IPR000184">
    <property type="entry name" value="Bac_surfAg_D15"/>
</dbReference>
<gene>
    <name evidence="5" type="ORF">E6K72_06690</name>
</gene>